<dbReference type="EMBL" id="JACEZS010000002">
    <property type="protein sequence ID" value="MBA5604411.1"/>
    <property type="molecule type" value="Genomic_DNA"/>
</dbReference>
<dbReference type="Gene3D" id="3.30.750.140">
    <property type="match status" value="1"/>
</dbReference>
<dbReference type="Proteomes" id="UP000566711">
    <property type="component" value="Unassembled WGS sequence"/>
</dbReference>
<keyword evidence="3" id="KW-0282">Flagellum</keyword>
<feature type="region of interest" description="Disordered" evidence="1">
    <location>
        <begin position="429"/>
        <end position="475"/>
    </location>
</feature>
<evidence type="ECO:0000256" key="1">
    <source>
        <dbReference type="SAM" id="MobiDB-lite"/>
    </source>
</evidence>
<sequence length="475" mass="45966">MTLITNNSTSANNTAPVAAAGADLIASAPDAAPAGAVAAALPLFAQILNLTDADPAPAPRQADAPVPAAADEAGPGAAGADPTAAMASMAAAMLAVALPSAAPASGAVTSAAPGTLRIDALSTSASLNGASTRLDLSAAGVAVLPVPGAAATAPDTGAAAPAPVAAPANAAGARPAGTVPVALTALAALAASAAPVAPAATTAGPHLPADSGEPATPADTAAAARTSPPSPAATAASVATTIPASPVTAAAPFQPAPVVPARTDARGATRTMAPADSVAADTAPHVALAGAARDDGMPAARRDFAAPAPAPAATAIYASLTAASPAPAGADSVKLAGTPEQWQQPLREALGERLQLQLQRNDEHAVIRLDPPNMGRVEISIRHTAGALQVTLSANNSEVLRQLNSIGDSVRQDLSQRQFADVAVTVSPAPRGMLAGGDGNGRGQQGQQEEARTPGRALSDDSDAAASFAMSTERE</sequence>
<reference evidence="3 4" key="1">
    <citation type="submission" date="2020-07" db="EMBL/GenBank/DDBJ databases">
        <title>Novel species isolated from subtropical streams in China.</title>
        <authorList>
            <person name="Lu H."/>
        </authorList>
    </citation>
    <scope>NUCLEOTIDE SEQUENCE [LARGE SCALE GENOMIC DNA]</scope>
    <source>
        <strain evidence="3 4">FT3S</strain>
    </source>
</reference>
<feature type="compositionally biased region" description="Low complexity" evidence="1">
    <location>
        <begin position="214"/>
        <end position="237"/>
    </location>
</feature>
<evidence type="ECO:0000313" key="3">
    <source>
        <dbReference type="EMBL" id="MBA5604411.1"/>
    </source>
</evidence>
<dbReference type="AlphaFoldDB" id="A0A7W2EEG0"/>
<feature type="compositionally biased region" description="Gly residues" evidence="1">
    <location>
        <begin position="434"/>
        <end position="444"/>
    </location>
</feature>
<dbReference type="CDD" id="cd17470">
    <property type="entry name" value="T3SS_Flik_C"/>
    <property type="match status" value="1"/>
</dbReference>
<keyword evidence="4" id="KW-1185">Reference proteome</keyword>
<dbReference type="InterPro" id="IPR038610">
    <property type="entry name" value="FliK-like_C_sf"/>
</dbReference>
<evidence type="ECO:0000313" key="4">
    <source>
        <dbReference type="Proteomes" id="UP000566711"/>
    </source>
</evidence>
<dbReference type="Pfam" id="PF02120">
    <property type="entry name" value="Flg_hook"/>
    <property type="match status" value="1"/>
</dbReference>
<accession>A0A7W2EEG0</accession>
<feature type="domain" description="Flagellar hook-length control protein-like C-terminal" evidence="2">
    <location>
        <begin position="352"/>
        <end position="427"/>
    </location>
</feature>
<comment type="caution">
    <text evidence="3">The sequence shown here is derived from an EMBL/GenBank/DDBJ whole genome shotgun (WGS) entry which is preliminary data.</text>
</comment>
<organism evidence="3 4">
    <name type="scientific">Rugamonas fusca</name>
    <dbReference type="NCBI Taxonomy" id="2758568"/>
    <lineage>
        <taxon>Bacteria</taxon>
        <taxon>Pseudomonadati</taxon>
        <taxon>Pseudomonadota</taxon>
        <taxon>Betaproteobacteria</taxon>
        <taxon>Burkholderiales</taxon>
        <taxon>Oxalobacteraceae</taxon>
        <taxon>Telluria group</taxon>
        <taxon>Rugamonas</taxon>
    </lineage>
</organism>
<evidence type="ECO:0000259" key="2">
    <source>
        <dbReference type="Pfam" id="PF02120"/>
    </source>
</evidence>
<dbReference type="RefSeq" id="WP_182214105.1">
    <property type="nucleotide sequence ID" value="NZ_JACEZS010000002.1"/>
</dbReference>
<dbReference type="InterPro" id="IPR021136">
    <property type="entry name" value="Flagellar_hook_control-like_C"/>
</dbReference>
<protein>
    <submittedName>
        <fullName evidence="3">Flagellar hook-length control protein FliK</fullName>
    </submittedName>
</protein>
<proteinExistence type="predicted"/>
<name>A0A7W2EEG0_9BURK</name>
<feature type="region of interest" description="Disordered" evidence="1">
    <location>
        <begin position="55"/>
        <end position="80"/>
    </location>
</feature>
<gene>
    <name evidence="3" type="ORF">H3H36_03425</name>
</gene>
<keyword evidence="3" id="KW-0966">Cell projection</keyword>
<keyword evidence="3" id="KW-0969">Cilium</keyword>
<feature type="region of interest" description="Disordered" evidence="1">
    <location>
        <begin position="200"/>
        <end position="237"/>
    </location>
</feature>